<dbReference type="AlphaFoldDB" id="A0A365K653"/>
<dbReference type="EMBL" id="QLZQ01000003">
    <property type="protein sequence ID" value="RAZ67683.1"/>
    <property type="molecule type" value="Genomic_DNA"/>
</dbReference>
<sequence length="277" mass="30525">MSSFTEFCGYIKASPHTLAEQVVDRVLAKVDQDIPDEERLRAVDMYEKLLGYLGETIGNEADLEVPDALIEWSKQNAEMQVSAGGKISEIVVRYPPTRVVIAELFTELSVKAGLSLEENSLVIKRINTLLDVSLNETFFAFERLQEKYEAEMQSEMIALSAPIVPVADDVVVLPLIGYLDSYRVNHILTNVIPRVAEMGVYHVIADFSGVLTIDDQTAEAIHHIGSTLSLMGIHVVVAGLRPDLVQTIVHSGIQLSSADAYATVKQALESLEKTEIK</sequence>
<feature type="domain" description="STAS" evidence="1">
    <location>
        <begin position="160"/>
        <end position="271"/>
    </location>
</feature>
<dbReference type="PROSITE" id="PS50801">
    <property type="entry name" value="STAS"/>
    <property type="match status" value="1"/>
</dbReference>
<dbReference type="InterPro" id="IPR002645">
    <property type="entry name" value="STAS_dom"/>
</dbReference>
<proteinExistence type="predicted"/>
<dbReference type="InterPro" id="IPR051932">
    <property type="entry name" value="Bact_StressResp_Reg"/>
</dbReference>
<dbReference type="OrthoDB" id="2677458at2"/>
<name>A0A365K653_9BACL</name>
<dbReference type="Proteomes" id="UP000251869">
    <property type="component" value="Unassembled WGS sequence"/>
</dbReference>
<evidence type="ECO:0000313" key="3">
    <source>
        <dbReference type="Proteomes" id="UP000251869"/>
    </source>
</evidence>
<dbReference type="PANTHER" id="PTHR33745">
    <property type="entry name" value="RSBT ANTAGONIST PROTEIN RSBS-RELATED"/>
    <property type="match status" value="1"/>
</dbReference>
<protein>
    <submittedName>
        <fullName evidence="2">STAS domain-containing protein</fullName>
    </submittedName>
</protein>
<evidence type="ECO:0000313" key="2">
    <source>
        <dbReference type="EMBL" id="RAZ67683.1"/>
    </source>
</evidence>
<organism evidence="2 3">
    <name type="scientific">Planococcus maitriensis</name>
    <dbReference type="NCBI Taxonomy" id="221799"/>
    <lineage>
        <taxon>Bacteria</taxon>
        <taxon>Bacillati</taxon>
        <taxon>Bacillota</taxon>
        <taxon>Bacilli</taxon>
        <taxon>Bacillales</taxon>
        <taxon>Caryophanaceae</taxon>
        <taxon>Planococcus</taxon>
    </lineage>
</organism>
<dbReference type="SUPFAM" id="SSF52091">
    <property type="entry name" value="SpoIIaa-like"/>
    <property type="match status" value="1"/>
</dbReference>
<keyword evidence="3" id="KW-1185">Reference proteome</keyword>
<reference evidence="2 3" key="1">
    <citation type="submission" date="2018-06" db="EMBL/GenBank/DDBJ databases">
        <title>The draft genome sequences of strains SCU63 and S1.</title>
        <authorList>
            <person name="Gan L."/>
        </authorList>
    </citation>
    <scope>NUCLEOTIDE SEQUENCE [LARGE SCALE GENOMIC DNA]</scope>
    <source>
        <strain evidence="2 3">S1</strain>
    </source>
</reference>
<dbReference type="PANTHER" id="PTHR33745:SF8">
    <property type="entry name" value="BLUE-LIGHT PHOTORECEPTOR"/>
    <property type="match status" value="1"/>
</dbReference>
<dbReference type="RefSeq" id="WP_112232739.1">
    <property type="nucleotide sequence ID" value="NZ_QLZQ01000003.1"/>
</dbReference>
<gene>
    <name evidence="2" type="ORF">DP119_08510</name>
</gene>
<dbReference type="CDD" id="cd07041">
    <property type="entry name" value="STAS_RsbR_RsbS_like"/>
    <property type="match status" value="1"/>
</dbReference>
<dbReference type="Gene3D" id="3.30.750.24">
    <property type="entry name" value="STAS domain"/>
    <property type="match status" value="1"/>
</dbReference>
<dbReference type="Pfam" id="PF01740">
    <property type="entry name" value="STAS"/>
    <property type="match status" value="1"/>
</dbReference>
<accession>A0A365K653</accession>
<dbReference type="InterPro" id="IPR036513">
    <property type="entry name" value="STAS_dom_sf"/>
</dbReference>
<evidence type="ECO:0000259" key="1">
    <source>
        <dbReference type="PROSITE" id="PS50801"/>
    </source>
</evidence>
<comment type="caution">
    <text evidence="2">The sequence shown here is derived from an EMBL/GenBank/DDBJ whole genome shotgun (WGS) entry which is preliminary data.</text>
</comment>